<evidence type="ECO:0000313" key="6">
    <source>
        <dbReference type="Proteomes" id="UP000307378"/>
    </source>
</evidence>
<name>A0A4S8PLF0_9HYPH</name>
<keyword evidence="3" id="KW-0732">Signal</keyword>
<dbReference type="GO" id="GO:0030313">
    <property type="term" value="C:cell envelope"/>
    <property type="evidence" value="ECO:0007669"/>
    <property type="project" value="UniProtKB-SubCell"/>
</dbReference>
<dbReference type="PANTHER" id="PTHR46847">
    <property type="entry name" value="D-ALLOSE-BINDING PERIPLASMIC PROTEIN-RELATED"/>
    <property type="match status" value="1"/>
</dbReference>
<dbReference type="EMBL" id="STGU01000020">
    <property type="protein sequence ID" value="THV31623.1"/>
    <property type="molecule type" value="Genomic_DNA"/>
</dbReference>
<organism evidence="5 6">
    <name type="scientific">Rhizobium rosettiformans W3</name>
    <dbReference type="NCBI Taxonomy" id="538378"/>
    <lineage>
        <taxon>Bacteria</taxon>
        <taxon>Pseudomonadati</taxon>
        <taxon>Pseudomonadota</taxon>
        <taxon>Alphaproteobacteria</taxon>
        <taxon>Hyphomicrobiales</taxon>
        <taxon>Rhizobiaceae</taxon>
        <taxon>Rhizobium/Agrobacterium group</taxon>
        <taxon>Rhizobium</taxon>
    </lineage>
</organism>
<dbReference type="InterPro" id="IPR028082">
    <property type="entry name" value="Peripla_BP_I"/>
</dbReference>
<comment type="subcellular location">
    <subcellularLocation>
        <location evidence="1">Cell envelope</location>
    </subcellularLocation>
</comment>
<dbReference type="Proteomes" id="UP000307378">
    <property type="component" value="Unassembled WGS sequence"/>
</dbReference>
<evidence type="ECO:0000256" key="1">
    <source>
        <dbReference type="ARBA" id="ARBA00004196"/>
    </source>
</evidence>
<sequence>MQYKHRQEEHMNFKNVLRTVLVAGSVMCATLAHSEEPVLLDPSLLQPASDKMIAEGKFKRDKPWTIGFSWPGVGNTWIVQTIQEIKYAASQDPNIKELVFVEANWQPNKQVSDIEDLLTRKIDALLVLPINPDLVKAQIAVARSRNIPVIVYTPAGTTMDADLTFYGGGEFFGKAGGEFLKKKLGGKGTIWAFRGVPGSADDFTRYNGLVKALEGTDIKIGSEVYGEWNYAKSKQLCENLVATGQPVDGIWFSGAEMTRACIEVFNEIGKPLVPMTGEGNNGFLRIWKETGVDSMGAVFTPGIGPAMVRAATALLEGKSLHQSYASDPKPITAENFDKFYRPDLSDAYWMPSTLPENVLMETFKR</sequence>
<dbReference type="GO" id="GO:0030246">
    <property type="term" value="F:carbohydrate binding"/>
    <property type="evidence" value="ECO:0007669"/>
    <property type="project" value="UniProtKB-ARBA"/>
</dbReference>
<accession>A0A4S8PLF0</accession>
<dbReference type="InterPro" id="IPR025997">
    <property type="entry name" value="SBP_2_dom"/>
</dbReference>
<comment type="caution">
    <text evidence="5">The sequence shown here is derived from an EMBL/GenBank/DDBJ whole genome shotgun (WGS) entry which is preliminary data.</text>
</comment>
<dbReference type="PANTHER" id="PTHR46847:SF1">
    <property type="entry name" value="D-ALLOSE-BINDING PERIPLASMIC PROTEIN-RELATED"/>
    <property type="match status" value="1"/>
</dbReference>
<evidence type="ECO:0000259" key="4">
    <source>
        <dbReference type="Pfam" id="PF13407"/>
    </source>
</evidence>
<gene>
    <name evidence="5" type="ORF">FAA86_22010</name>
</gene>
<dbReference type="SUPFAM" id="SSF53822">
    <property type="entry name" value="Periplasmic binding protein-like I"/>
    <property type="match status" value="1"/>
</dbReference>
<dbReference type="AlphaFoldDB" id="A0A4S8PLF0"/>
<comment type="similarity">
    <text evidence="2">Belongs to the bacterial solute-binding protein 2 family.</text>
</comment>
<evidence type="ECO:0000313" key="5">
    <source>
        <dbReference type="EMBL" id="THV31623.1"/>
    </source>
</evidence>
<dbReference type="CDD" id="cd19996">
    <property type="entry name" value="PBP1_ABC_sugar_binding-like"/>
    <property type="match status" value="1"/>
</dbReference>
<dbReference type="Pfam" id="PF13407">
    <property type="entry name" value="Peripla_BP_4"/>
    <property type="match status" value="1"/>
</dbReference>
<evidence type="ECO:0000256" key="3">
    <source>
        <dbReference type="ARBA" id="ARBA00022729"/>
    </source>
</evidence>
<reference evidence="5 6" key="1">
    <citation type="submission" date="2019-04" db="EMBL/GenBank/DDBJ databases">
        <title>genome sequence of strain W3.</title>
        <authorList>
            <person name="Gao J."/>
            <person name="Sun J."/>
        </authorList>
    </citation>
    <scope>NUCLEOTIDE SEQUENCE [LARGE SCALE GENOMIC DNA]</scope>
    <source>
        <strain evidence="5 6">W3</strain>
    </source>
</reference>
<proteinExistence type="inferred from homology"/>
<feature type="domain" description="Periplasmic binding protein" evidence="4">
    <location>
        <begin position="66"/>
        <end position="318"/>
    </location>
</feature>
<evidence type="ECO:0000256" key="2">
    <source>
        <dbReference type="ARBA" id="ARBA00007639"/>
    </source>
</evidence>
<dbReference type="Gene3D" id="3.40.50.2300">
    <property type="match status" value="2"/>
</dbReference>
<protein>
    <submittedName>
        <fullName evidence="5">ABC transporter substrate-binding protein</fullName>
    </submittedName>
</protein>